<dbReference type="SUPFAM" id="SSF53098">
    <property type="entry name" value="Ribonuclease H-like"/>
    <property type="match status" value="1"/>
</dbReference>
<evidence type="ECO:0000256" key="1">
    <source>
        <dbReference type="ARBA" id="ARBA00000077"/>
    </source>
</evidence>
<dbReference type="GO" id="GO:0003723">
    <property type="term" value="F:RNA binding"/>
    <property type="evidence" value="ECO:0007669"/>
    <property type="project" value="UniProtKB-UniRule"/>
</dbReference>
<evidence type="ECO:0000256" key="2">
    <source>
        <dbReference type="ARBA" id="ARBA00001936"/>
    </source>
</evidence>
<dbReference type="PANTHER" id="PTHR10954">
    <property type="entry name" value="RIBONUCLEASE H2 SUBUNIT A"/>
    <property type="match status" value="1"/>
</dbReference>
<keyword evidence="10 14" id="KW-0255">Endonuclease</keyword>
<dbReference type="Pfam" id="PF01351">
    <property type="entry name" value="RNase_HII"/>
    <property type="match status" value="1"/>
</dbReference>
<dbReference type="GO" id="GO:0046872">
    <property type="term" value="F:metal ion binding"/>
    <property type="evidence" value="ECO:0007669"/>
    <property type="project" value="UniProtKB-KW"/>
</dbReference>
<dbReference type="InterPro" id="IPR022898">
    <property type="entry name" value="RNase_HII"/>
</dbReference>
<proteinExistence type="inferred from homology"/>
<keyword evidence="8 14" id="KW-0540">Nuclease</keyword>
<dbReference type="InterPro" id="IPR012337">
    <property type="entry name" value="RNaseH-like_sf"/>
</dbReference>
<dbReference type="GO" id="GO:0043137">
    <property type="term" value="P:DNA replication, removal of RNA primer"/>
    <property type="evidence" value="ECO:0007669"/>
    <property type="project" value="TreeGrafter"/>
</dbReference>
<gene>
    <name evidence="16" type="ORF">A2853_01590</name>
</gene>
<evidence type="ECO:0000259" key="15">
    <source>
        <dbReference type="PROSITE" id="PS51975"/>
    </source>
</evidence>
<dbReference type="AlphaFoldDB" id="A0A1F6D971"/>
<evidence type="ECO:0000256" key="14">
    <source>
        <dbReference type="RuleBase" id="RU003515"/>
    </source>
</evidence>
<organism evidence="16 17">
    <name type="scientific">Candidatus Kaiserbacteria bacterium RIFCSPHIGHO2_01_FULL_55_17</name>
    <dbReference type="NCBI Taxonomy" id="1798484"/>
    <lineage>
        <taxon>Bacteria</taxon>
        <taxon>Candidatus Kaiseribacteriota</taxon>
    </lineage>
</organism>
<comment type="similarity">
    <text evidence="6 14">Belongs to the RNase HII family.</text>
</comment>
<comment type="caution">
    <text evidence="16">The sequence shown here is derived from an EMBL/GenBank/DDBJ whole genome shotgun (WGS) entry which is preliminary data.</text>
</comment>
<name>A0A1F6D971_9BACT</name>
<keyword evidence="12" id="KW-0464">Manganese</keyword>
<evidence type="ECO:0000256" key="9">
    <source>
        <dbReference type="ARBA" id="ARBA00022723"/>
    </source>
</evidence>
<dbReference type="GO" id="GO:0006298">
    <property type="term" value="P:mismatch repair"/>
    <property type="evidence" value="ECO:0007669"/>
    <property type="project" value="TreeGrafter"/>
</dbReference>
<keyword evidence="7" id="KW-0963">Cytoplasm</keyword>
<evidence type="ECO:0000256" key="13">
    <source>
        <dbReference type="PROSITE-ProRule" id="PRU01319"/>
    </source>
</evidence>
<dbReference type="GO" id="GO:0032299">
    <property type="term" value="C:ribonuclease H2 complex"/>
    <property type="evidence" value="ECO:0007669"/>
    <property type="project" value="TreeGrafter"/>
</dbReference>
<evidence type="ECO:0000256" key="7">
    <source>
        <dbReference type="ARBA" id="ARBA00022490"/>
    </source>
</evidence>
<evidence type="ECO:0000313" key="16">
    <source>
        <dbReference type="EMBL" id="OGG57542.1"/>
    </source>
</evidence>
<dbReference type="GO" id="GO:0005737">
    <property type="term" value="C:cytoplasm"/>
    <property type="evidence" value="ECO:0007669"/>
    <property type="project" value="UniProtKB-SubCell"/>
</dbReference>
<evidence type="ECO:0000256" key="3">
    <source>
        <dbReference type="ARBA" id="ARBA00001946"/>
    </source>
</evidence>
<dbReference type="EC" id="3.1.26.4" evidence="14"/>
<reference evidence="16 17" key="1">
    <citation type="journal article" date="2016" name="Nat. Commun.">
        <title>Thousands of microbial genomes shed light on interconnected biogeochemical processes in an aquifer system.</title>
        <authorList>
            <person name="Anantharaman K."/>
            <person name="Brown C.T."/>
            <person name="Hug L.A."/>
            <person name="Sharon I."/>
            <person name="Castelle C.J."/>
            <person name="Probst A.J."/>
            <person name="Thomas B.C."/>
            <person name="Singh A."/>
            <person name="Wilkins M.J."/>
            <person name="Karaoz U."/>
            <person name="Brodie E.L."/>
            <person name="Williams K.H."/>
            <person name="Hubbard S.S."/>
            <person name="Banfield J.F."/>
        </authorList>
    </citation>
    <scope>NUCLEOTIDE SEQUENCE [LARGE SCALE GENOMIC DNA]</scope>
</reference>
<evidence type="ECO:0000313" key="17">
    <source>
        <dbReference type="Proteomes" id="UP000177958"/>
    </source>
</evidence>
<dbReference type="GO" id="GO:0004523">
    <property type="term" value="F:RNA-DNA hybrid ribonuclease activity"/>
    <property type="evidence" value="ECO:0007669"/>
    <property type="project" value="UniProtKB-EC"/>
</dbReference>
<keyword evidence="11 14" id="KW-0378">Hydrolase</keyword>
<evidence type="ECO:0000256" key="10">
    <source>
        <dbReference type="ARBA" id="ARBA00022759"/>
    </source>
</evidence>
<evidence type="ECO:0000256" key="11">
    <source>
        <dbReference type="ARBA" id="ARBA00022801"/>
    </source>
</evidence>
<sequence length="180" mass="19886">MPEDFDWEEAFAKVTRRGAPRLRDSKQLSAQQREVLYEHVVSHGRLKHAAAFVDAHAIDSIGIVNAANEAASVALTELSISAGRVEVLLDAGLRVPSKWQQRSFVRGDETIPVIALASIVAKVSRDRTMEDLSSQYAPYHFEAHKGYGTLAHRRAISRAGLSEIHRTSFCRGLRIGPKSV</sequence>
<comment type="function">
    <text evidence="4 14">Endonuclease that specifically degrades the RNA of RNA-DNA hybrids.</text>
</comment>
<dbReference type="InterPro" id="IPR024567">
    <property type="entry name" value="RNase_HII/HIII_dom"/>
</dbReference>
<keyword evidence="9" id="KW-0479">Metal-binding</keyword>
<dbReference type="Gene3D" id="3.30.420.10">
    <property type="entry name" value="Ribonuclease H-like superfamily/Ribonuclease H"/>
    <property type="match status" value="1"/>
</dbReference>
<dbReference type="InterPro" id="IPR001352">
    <property type="entry name" value="RNase_HII/HIII"/>
</dbReference>
<evidence type="ECO:0000256" key="5">
    <source>
        <dbReference type="ARBA" id="ARBA00004496"/>
    </source>
</evidence>
<evidence type="ECO:0000256" key="8">
    <source>
        <dbReference type="ARBA" id="ARBA00022722"/>
    </source>
</evidence>
<comment type="cofactor">
    <cofactor evidence="2">
        <name>Mn(2+)</name>
        <dbReference type="ChEBI" id="CHEBI:29035"/>
    </cofactor>
</comment>
<evidence type="ECO:0000256" key="4">
    <source>
        <dbReference type="ARBA" id="ARBA00004065"/>
    </source>
</evidence>
<feature type="domain" description="RNase H type-2" evidence="15">
    <location>
        <begin position="1"/>
        <end position="180"/>
    </location>
</feature>
<comment type="catalytic activity">
    <reaction evidence="1 14">
        <text>Endonucleolytic cleavage to 5'-phosphomonoester.</text>
        <dbReference type="EC" id="3.1.26.4"/>
    </reaction>
</comment>
<comment type="subcellular location">
    <subcellularLocation>
        <location evidence="5">Cytoplasm</location>
    </subcellularLocation>
</comment>
<dbReference type="Proteomes" id="UP000177958">
    <property type="component" value="Unassembled WGS sequence"/>
</dbReference>
<dbReference type="PANTHER" id="PTHR10954:SF18">
    <property type="entry name" value="RIBONUCLEASE HII"/>
    <property type="match status" value="1"/>
</dbReference>
<dbReference type="EMBL" id="MFKX01000021">
    <property type="protein sequence ID" value="OGG57542.1"/>
    <property type="molecule type" value="Genomic_DNA"/>
</dbReference>
<comment type="cofactor">
    <cofactor evidence="3">
        <name>Mg(2+)</name>
        <dbReference type="ChEBI" id="CHEBI:18420"/>
    </cofactor>
</comment>
<comment type="caution">
    <text evidence="13">Lacks conserved residue(s) required for the propagation of feature annotation.</text>
</comment>
<dbReference type="PROSITE" id="PS51975">
    <property type="entry name" value="RNASE_H_2"/>
    <property type="match status" value="1"/>
</dbReference>
<evidence type="ECO:0000256" key="12">
    <source>
        <dbReference type="ARBA" id="ARBA00023211"/>
    </source>
</evidence>
<evidence type="ECO:0000256" key="6">
    <source>
        <dbReference type="ARBA" id="ARBA00007383"/>
    </source>
</evidence>
<dbReference type="CDD" id="cd07182">
    <property type="entry name" value="RNase_HII_bacteria_HII_like"/>
    <property type="match status" value="1"/>
</dbReference>
<dbReference type="InterPro" id="IPR036397">
    <property type="entry name" value="RNaseH_sf"/>
</dbReference>
<protein>
    <recommendedName>
        <fullName evidence="14">Ribonuclease</fullName>
        <ecNumber evidence="14">3.1.26.4</ecNumber>
    </recommendedName>
</protein>
<accession>A0A1F6D971</accession>